<organism evidence="2 3">
    <name type="scientific">Afipia massiliensis</name>
    <dbReference type="NCBI Taxonomy" id="211460"/>
    <lineage>
        <taxon>Bacteria</taxon>
        <taxon>Pseudomonadati</taxon>
        <taxon>Pseudomonadota</taxon>
        <taxon>Alphaproteobacteria</taxon>
        <taxon>Hyphomicrobiales</taxon>
        <taxon>Nitrobacteraceae</taxon>
        <taxon>Afipia</taxon>
    </lineage>
</organism>
<dbReference type="EMBL" id="JACHIJ010000001">
    <property type="protein sequence ID" value="MBB5050761.1"/>
    <property type="molecule type" value="Genomic_DNA"/>
</dbReference>
<dbReference type="AlphaFoldDB" id="A0A840MYP4"/>
<reference evidence="2 3" key="1">
    <citation type="submission" date="2020-08" db="EMBL/GenBank/DDBJ databases">
        <title>Genomic Encyclopedia of Type Strains, Phase IV (KMG-IV): sequencing the most valuable type-strain genomes for metagenomic binning, comparative biology and taxonomic classification.</title>
        <authorList>
            <person name="Goeker M."/>
        </authorList>
    </citation>
    <scope>NUCLEOTIDE SEQUENCE [LARGE SCALE GENOMIC DNA]</scope>
    <source>
        <strain evidence="2 3">DSM 17498</strain>
    </source>
</reference>
<evidence type="ECO:0000256" key="1">
    <source>
        <dbReference type="SAM" id="MobiDB-lite"/>
    </source>
</evidence>
<sequence>MMLFVMRLAGVARRAAGWLSWNPLTTANVLPLFVKCLVGVKPTNGQFKPIVNWSVGIRPPTNIRTTKTFRTGLAKRMNAGSPQDPDGISGKDAGDQSRTTLIERSIPLTDNRIQSRDLFVSSREITISHGEETYRLRLTSQNKLILTK</sequence>
<evidence type="ECO:0000313" key="3">
    <source>
        <dbReference type="Proteomes" id="UP000521227"/>
    </source>
</evidence>
<feature type="region of interest" description="Disordered" evidence="1">
    <location>
        <begin position="76"/>
        <end position="96"/>
    </location>
</feature>
<dbReference type="Gene3D" id="2.10.70.10">
    <property type="entry name" value="Complement Module, domain 1"/>
    <property type="match status" value="1"/>
</dbReference>
<gene>
    <name evidence="2" type="ORF">HNQ36_000709</name>
</gene>
<accession>A0A840MYP4</accession>
<protein>
    <submittedName>
        <fullName evidence="2">Hemin uptake protein HemP</fullName>
    </submittedName>
</protein>
<dbReference type="Pfam" id="PF10636">
    <property type="entry name" value="hemP"/>
    <property type="match status" value="1"/>
</dbReference>
<name>A0A840MYP4_9BRAD</name>
<dbReference type="Proteomes" id="UP000521227">
    <property type="component" value="Unassembled WGS sequence"/>
</dbReference>
<evidence type="ECO:0000313" key="2">
    <source>
        <dbReference type="EMBL" id="MBB5050761.1"/>
    </source>
</evidence>
<proteinExistence type="predicted"/>
<dbReference type="InterPro" id="IPR019600">
    <property type="entry name" value="Hemin_uptake_protein_HemP"/>
</dbReference>
<comment type="caution">
    <text evidence="2">The sequence shown here is derived from an EMBL/GenBank/DDBJ whole genome shotgun (WGS) entry which is preliminary data.</text>
</comment>